<evidence type="ECO:0000313" key="1">
    <source>
        <dbReference type="EMBL" id="KAF5952638.1"/>
    </source>
</evidence>
<evidence type="ECO:0000313" key="2">
    <source>
        <dbReference type="Proteomes" id="UP000593564"/>
    </source>
</evidence>
<reference evidence="2" key="1">
    <citation type="journal article" date="2020" name="Nat. Commun.">
        <title>Genome assembly of wild tea tree DASZ reveals pedigree and selection history of tea varieties.</title>
        <authorList>
            <person name="Zhang W."/>
            <person name="Zhang Y."/>
            <person name="Qiu H."/>
            <person name="Guo Y."/>
            <person name="Wan H."/>
            <person name="Zhang X."/>
            <person name="Scossa F."/>
            <person name="Alseekh S."/>
            <person name="Zhang Q."/>
            <person name="Wang P."/>
            <person name="Xu L."/>
            <person name="Schmidt M.H."/>
            <person name="Jia X."/>
            <person name="Li D."/>
            <person name="Zhu A."/>
            <person name="Guo F."/>
            <person name="Chen W."/>
            <person name="Ni D."/>
            <person name="Usadel B."/>
            <person name="Fernie A.R."/>
            <person name="Wen W."/>
        </authorList>
    </citation>
    <scope>NUCLEOTIDE SEQUENCE [LARGE SCALE GENOMIC DNA]</scope>
    <source>
        <strain evidence="2">cv. G240</strain>
    </source>
</reference>
<dbReference type="PANTHER" id="PTHR48478">
    <property type="entry name" value="LECTIN-LIKE"/>
    <property type="match status" value="1"/>
</dbReference>
<reference evidence="1 2" key="2">
    <citation type="submission" date="2020-07" db="EMBL/GenBank/DDBJ databases">
        <title>Genome assembly of wild tea tree DASZ reveals pedigree and selection history of tea varieties.</title>
        <authorList>
            <person name="Zhang W."/>
        </authorList>
    </citation>
    <scope>NUCLEOTIDE SEQUENCE [LARGE SCALE GENOMIC DNA]</scope>
    <source>
        <strain evidence="2">cv. G240</strain>
        <tissue evidence="1">Leaf</tissue>
    </source>
</reference>
<sequence>MKNKKKKAHLNNTTEYLEHKRKKKWIGEKCGCFCFMLFPRSLFITWGTRVEYWDWKCFKETSDENIEVVKLKKVCWLDVRGKFKISDLSQGIIYQVVYEVKLTNGARGWELPIMLRLSLPDGKFQERQVSLLEKPKGQWIELNVGKFKAQDTENGEVCFDLYEHGGHWKTGLVIRSAIIRPIT</sequence>
<protein>
    <recommendedName>
        <fullName evidence="3">Phloem protein 2</fullName>
    </recommendedName>
</protein>
<dbReference type="EMBL" id="JACBKZ010000004">
    <property type="protein sequence ID" value="KAF5952638.1"/>
    <property type="molecule type" value="Genomic_DNA"/>
</dbReference>
<dbReference type="AlphaFoldDB" id="A0A7J7HKX3"/>
<dbReference type="InterPro" id="IPR052147">
    <property type="entry name" value="PP2-like/Lectin"/>
</dbReference>
<dbReference type="Pfam" id="PF14299">
    <property type="entry name" value="PP2"/>
    <property type="match status" value="1"/>
</dbReference>
<dbReference type="GO" id="GO:0030246">
    <property type="term" value="F:carbohydrate binding"/>
    <property type="evidence" value="ECO:0007669"/>
    <property type="project" value="InterPro"/>
</dbReference>
<dbReference type="Proteomes" id="UP000593564">
    <property type="component" value="Unassembled WGS sequence"/>
</dbReference>
<gene>
    <name evidence="1" type="ORF">HYC85_010582</name>
</gene>
<comment type="caution">
    <text evidence="1">The sequence shown here is derived from an EMBL/GenBank/DDBJ whole genome shotgun (WGS) entry which is preliminary data.</text>
</comment>
<accession>A0A7J7HKX3</accession>
<organism evidence="1 2">
    <name type="scientific">Camellia sinensis</name>
    <name type="common">Tea plant</name>
    <name type="synonym">Thea sinensis</name>
    <dbReference type="NCBI Taxonomy" id="4442"/>
    <lineage>
        <taxon>Eukaryota</taxon>
        <taxon>Viridiplantae</taxon>
        <taxon>Streptophyta</taxon>
        <taxon>Embryophyta</taxon>
        <taxon>Tracheophyta</taxon>
        <taxon>Spermatophyta</taxon>
        <taxon>Magnoliopsida</taxon>
        <taxon>eudicotyledons</taxon>
        <taxon>Gunneridae</taxon>
        <taxon>Pentapetalae</taxon>
        <taxon>asterids</taxon>
        <taxon>Ericales</taxon>
        <taxon>Theaceae</taxon>
        <taxon>Camellia</taxon>
    </lineage>
</organism>
<dbReference type="PANTHER" id="PTHR48478:SF1">
    <property type="entry name" value="LECTIN-LIKE"/>
    <property type="match status" value="1"/>
</dbReference>
<keyword evidence="2" id="KW-1185">Reference proteome</keyword>
<name>A0A7J7HKX3_CAMSI</name>
<proteinExistence type="predicted"/>
<dbReference type="InterPro" id="IPR025886">
    <property type="entry name" value="PP2-like"/>
</dbReference>
<evidence type="ECO:0008006" key="3">
    <source>
        <dbReference type="Google" id="ProtNLM"/>
    </source>
</evidence>